<name>A0A318EMR2_9FIRM</name>
<dbReference type="Gene3D" id="2.160.20.10">
    <property type="entry name" value="Single-stranded right-handed beta-helix, Pectin lyase-like"/>
    <property type="match status" value="1"/>
</dbReference>
<comment type="caution">
    <text evidence="5">The sequence shown here is derived from an EMBL/GenBank/DDBJ whole genome shotgun (WGS) entry which is preliminary data.</text>
</comment>
<evidence type="ECO:0000313" key="6">
    <source>
        <dbReference type="Proteomes" id="UP000247523"/>
    </source>
</evidence>
<keyword evidence="2" id="KW-0378">Hydrolase</keyword>
<feature type="domain" description="Pectinesterase catalytic" evidence="4">
    <location>
        <begin position="631"/>
        <end position="820"/>
    </location>
</feature>
<dbReference type="InterPro" id="IPR000070">
    <property type="entry name" value="Pectinesterase_cat"/>
</dbReference>
<dbReference type="Pfam" id="PF01095">
    <property type="entry name" value="Pectinesterase"/>
    <property type="match status" value="1"/>
</dbReference>
<dbReference type="GO" id="GO:0042545">
    <property type="term" value="P:cell wall modification"/>
    <property type="evidence" value="ECO:0007669"/>
    <property type="project" value="InterPro"/>
</dbReference>
<comment type="similarity">
    <text evidence="1">Belongs to the pectinesterase family.</text>
</comment>
<dbReference type="SUPFAM" id="SSF51126">
    <property type="entry name" value="Pectin lyase-like"/>
    <property type="match status" value="1"/>
</dbReference>
<dbReference type="PANTHER" id="PTHR31321">
    <property type="entry name" value="ACYL-COA THIOESTER HYDROLASE YBHC-RELATED"/>
    <property type="match status" value="1"/>
</dbReference>
<dbReference type="AlphaFoldDB" id="A0A318EMR2"/>
<accession>A0A318EMR2</accession>
<gene>
    <name evidence="5" type="ORF">C8E03_11240</name>
</gene>
<evidence type="ECO:0000256" key="2">
    <source>
        <dbReference type="ARBA" id="ARBA00022801"/>
    </source>
</evidence>
<evidence type="ECO:0000256" key="3">
    <source>
        <dbReference type="ARBA" id="ARBA00023085"/>
    </source>
</evidence>
<proteinExistence type="inferred from homology"/>
<dbReference type="Proteomes" id="UP000247523">
    <property type="component" value="Unassembled WGS sequence"/>
</dbReference>
<dbReference type="EMBL" id="QICS01000012">
    <property type="protein sequence ID" value="PXV86663.1"/>
    <property type="molecule type" value="Genomic_DNA"/>
</dbReference>
<reference evidence="5 6" key="1">
    <citation type="submission" date="2018-05" db="EMBL/GenBank/DDBJ databases">
        <title>Genomic Encyclopedia of Type Strains, Phase IV (KMG-IV): sequencing the most valuable type-strain genomes for metagenomic binning, comparative biology and taxonomic classification.</title>
        <authorList>
            <person name="Goeker M."/>
        </authorList>
    </citation>
    <scope>NUCLEOTIDE SEQUENCE [LARGE SCALE GENOMIC DNA]</scope>
    <source>
        <strain evidence="5 6">DSM 28816</strain>
    </source>
</reference>
<dbReference type="InterPro" id="IPR012334">
    <property type="entry name" value="Pectin_lyas_fold"/>
</dbReference>
<evidence type="ECO:0000313" key="5">
    <source>
        <dbReference type="EMBL" id="PXV86663.1"/>
    </source>
</evidence>
<protein>
    <submittedName>
        <fullName evidence="5">Pectinesterase</fullName>
    </submittedName>
</protein>
<dbReference type="GO" id="GO:0030599">
    <property type="term" value="F:pectinesterase activity"/>
    <property type="evidence" value="ECO:0007669"/>
    <property type="project" value="InterPro"/>
</dbReference>
<evidence type="ECO:0000256" key="1">
    <source>
        <dbReference type="ARBA" id="ARBA00008891"/>
    </source>
</evidence>
<dbReference type="RefSeq" id="WP_110291712.1">
    <property type="nucleotide sequence ID" value="NZ_QICS01000012.1"/>
</dbReference>
<organism evidence="5 6">
    <name type="scientific">Lachnotalea glycerini</name>
    <dbReference type="NCBI Taxonomy" id="1763509"/>
    <lineage>
        <taxon>Bacteria</taxon>
        <taxon>Bacillati</taxon>
        <taxon>Bacillota</taxon>
        <taxon>Clostridia</taxon>
        <taxon>Lachnospirales</taxon>
        <taxon>Lachnospiraceae</taxon>
        <taxon>Lachnotalea</taxon>
    </lineage>
</organism>
<dbReference type="PANTHER" id="PTHR31321:SF57">
    <property type="entry name" value="PECTINESTERASE 53-RELATED"/>
    <property type="match status" value="1"/>
</dbReference>
<evidence type="ECO:0000259" key="4">
    <source>
        <dbReference type="Pfam" id="PF01095"/>
    </source>
</evidence>
<dbReference type="InterPro" id="IPR011050">
    <property type="entry name" value="Pectin_lyase_fold/virulence"/>
</dbReference>
<keyword evidence="3" id="KW-0063">Aspartyl esterase</keyword>
<sequence>MYKREQRILRRSFAVFLVAFLLMPVFSSAFTGLAYVEAAEPEITITSHSYDFSNNTEKSTPVLGEILDQTALETSGIIWYETEGNSVSFDAKLLKFRSGTTLYIPIQEDTTKITYTQTCSGDSSSRFTYVGVKNGAYYVSMTQSPNSVTIDDITDIVKEFNGNQYIAIYSAADVKITNITLTEYNPINLVTVSGKVYNAAENGISKLSFKNLDDENSDIVSAAIDNKGNYSATLKRIAGNTNYAASVSEAGYKIDNTNGDNQFSLIGNGANKEQNFSIITADMAIVSGTLSGVLDSALKDTLKLKLVPSDSTLNTVYLNLTKASDGSYTYSNAVISPDVSYTPILENANDYEITSDITMAAGIYTNIALKATPKALHQVVGSFVTSDGSCANVSKITFTNMQEPDYSYTFDISNSTYSAALRTGEYVTSAEVNGYTAFDHVSIKDTDVINNVYLETSNDTSSVAYQEILKVGKGKDFDTITEALNYINKMTRTDNQRVTINLTDDLYREQIMVNTPNITIMSNNEKAPTVTWYYGIGYSYYSVAPASETNKGYYSKKYAVDQYTKTVVDTHWGTVVEITKNAMGFQSENVTYESSFNRYMTEEELSDGVGSGVESARIDRQAATDADVMSKAGKERSCTMFIAADQCEFHNCSFLSSQDTIYTGNSEESIYFKNCVIEGTTDFICGSGNPVFDNCTLSIYGYSDQAGDGGYITAPKAGGSKGYLFYNCKIARTAYNQILTTTKNIYLGRPWGAGTKVLFYNTEVETADLIDSAGYTAMSSVTPAEAYYSEYNTHLPDGTALDTSGRAAGSIILTQEQAENVCLNDYFGNWQPSYYHTNESK</sequence>